<sequence length="561" mass="61873">MRGHRRLSSLRIIGRYACAGLLACAFSGFTQVVNAGASSWPTPPAASTPPPPQISGPLQGGTADHTKFAELKGPFENGSQVTQACLSCHTETGQHFMKNIHWTWSYQDKNTGQQLGKRYLINNFCTNSRGNEGMCAQCHAGYGWKDEGFDFTDETKIDCLVCHETTGTYYKKPNSEGSPACSVMFEGKPPIDFAAAAQSVDLPQRANCGFCHFNGGGGDNVKHGDLSTALTQPPRSLDVHMGVDGLNFACTACHVTNKHVWAGSRYQIVSKDTEGTGLPGQRTDVATCESCHGLAPHPVDSLAGFKLNDHVQSIACQTCHIPEFARGGVATVIDWDWRTAGKTRDGEGYHEEGYIQGNGDHRYTYKSIKGDFVYDENIIPEYDWFDGQMVYTTIDTQFDPNAKEIEINGFSGSREDKRSRIWPFKRMHTWQPYDKGNGTLVYTHLWGEDDTAYWGNYDMGAAIEKGMADFGLDYSGEFGFIETLSWWPITHMVTPKEQALACGDCHTPKDSRLAEVKGVYLPGRDRNRWLDIIGTLIVAGTFGGILIHAGIRFFSPKGSHH</sequence>
<dbReference type="PIRSF" id="PIRSF039014">
    <property type="entry name" value="OTR_cyc"/>
    <property type="match status" value="1"/>
</dbReference>
<dbReference type="InterPro" id="IPR036280">
    <property type="entry name" value="Multihaem_cyt_sf"/>
</dbReference>
<keyword evidence="3" id="KW-0812">Transmembrane</keyword>
<comment type="caution">
    <text evidence="5">The sequence shown here is derived from an EMBL/GenBank/DDBJ whole genome shotgun (WGS) entry which is preliminary data.</text>
</comment>
<evidence type="ECO:0000313" key="6">
    <source>
        <dbReference type="Proteomes" id="UP001138768"/>
    </source>
</evidence>
<keyword evidence="3" id="KW-1133">Transmembrane helix</keyword>
<evidence type="ECO:0000313" key="5">
    <source>
        <dbReference type="EMBL" id="MBK1617551.1"/>
    </source>
</evidence>
<feature type="chain" id="PRO_5040807661" evidence="4">
    <location>
        <begin position="36"/>
        <end position="561"/>
    </location>
</feature>
<feature type="transmembrane region" description="Helical" evidence="3">
    <location>
        <begin position="529"/>
        <end position="551"/>
    </location>
</feature>
<accession>A0A9X1B3E5</accession>
<dbReference type="RefSeq" id="WP_200238980.1">
    <property type="nucleotide sequence ID" value="NZ_NRRY01000003.1"/>
</dbReference>
<proteinExistence type="predicted"/>
<keyword evidence="6" id="KW-1185">Reference proteome</keyword>
<name>A0A9X1B3E5_9GAMM</name>
<dbReference type="NCBIfam" id="TIGR04315">
    <property type="entry name" value="octaheme_Shew"/>
    <property type="match status" value="1"/>
</dbReference>
<evidence type="ECO:0000256" key="2">
    <source>
        <dbReference type="SAM" id="MobiDB-lite"/>
    </source>
</evidence>
<feature type="compositionally biased region" description="Pro residues" evidence="2">
    <location>
        <begin position="41"/>
        <end position="54"/>
    </location>
</feature>
<organism evidence="5 6">
    <name type="scientific">Lamprobacter modestohalophilus</name>
    <dbReference type="NCBI Taxonomy" id="1064514"/>
    <lineage>
        <taxon>Bacteria</taxon>
        <taxon>Pseudomonadati</taxon>
        <taxon>Pseudomonadota</taxon>
        <taxon>Gammaproteobacteria</taxon>
        <taxon>Chromatiales</taxon>
        <taxon>Chromatiaceae</taxon>
        <taxon>Lamprobacter</taxon>
    </lineage>
</organism>
<dbReference type="EMBL" id="NRRY01000003">
    <property type="protein sequence ID" value="MBK1617551.1"/>
    <property type="molecule type" value="Genomic_DNA"/>
</dbReference>
<dbReference type="PANTHER" id="PTHR35038">
    <property type="entry name" value="DISSIMILATORY SULFITE REDUCTASE SIRA"/>
    <property type="match status" value="1"/>
</dbReference>
<dbReference type="Proteomes" id="UP001138768">
    <property type="component" value="Unassembled WGS sequence"/>
</dbReference>
<keyword evidence="3" id="KW-0472">Membrane</keyword>
<dbReference type="Gene3D" id="1.10.1130.10">
    <property type="entry name" value="Flavocytochrome C3, Chain A"/>
    <property type="match status" value="1"/>
</dbReference>
<evidence type="ECO:0000256" key="1">
    <source>
        <dbReference type="ARBA" id="ARBA00022729"/>
    </source>
</evidence>
<dbReference type="SUPFAM" id="SSF48695">
    <property type="entry name" value="Multiheme cytochromes"/>
    <property type="match status" value="1"/>
</dbReference>
<feature type="signal peptide" evidence="4">
    <location>
        <begin position="1"/>
        <end position="35"/>
    </location>
</feature>
<dbReference type="PANTHER" id="PTHR35038:SF5">
    <property type="entry name" value="CYTOCHROME C-TYPE PROTEIN NRFB"/>
    <property type="match status" value="1"/>
</dbReference>
<keyword evidence="1 4" id="KW-0732">Signal</keyword>
<gene>
    <name evidence="5" type="ORF">CKO42_03600</name>
</gene>
<dbReference type="GO" id="GO:0016491">
    <property type="term" value="F:oxidoreductase activity"/>
    <property type="evidence" value="ECO:0007669"/>
    <property type="project" value="TreeGrafter"/>
</dbReference>
<dbReference type="InterPro" id="IPR051829">
    <property type="entry name" value="Multiheme_Cytochr_ET"/>
</dbReference>
<reference evidence="5 6" key="1">
    <citation type="journal article" date="2020" name="Microorganisms">
        <title>Osmotic Adaptation and Compatible Solute Biosynthesis of Phototrophic Bacteria as Revealed from Genome Analyses.</title>
        <authorList>
            <person name="Imhoff J.F."/>
            <person name="Rahn T."/>
            <person name="Kunzel S."/>
            <person name="Keller A."/>
            <person name="Neulinger S.C."/>
        </authorList>
    </citation>
    <scope>NUCLEOTIDE SEQUENCE [LARGE SCALE GENOMIC DNA]</scope>
    <source>
        <strain evidence="5 6">DSM 25653</strain>
    </source>
</reference>
<evidence type="ECO:0000256" key="4">
    <source>
        <dbReference type="SAM" id="SignalP"/>
    </source>
</evidence>
<feature type="region of interest" description="Disordered" evidence="2">
    <location>
        <begin position="38"/>
        <end position="63"/>
    </location>
</feature>
<dbReference type="AlphaFoldDB" id="A0A9X1B3E5"/>
<evidence type="ECO:0000256" key="3">
    <source>
        <dbReference type="SAM" id="Phobius"/>
    </source>
</evidence>
<protein>
    <submittedName>
        <fullName evidence="5">Cytochrome C</fullName>
    </submittedName>
</protein>
<dbReference type="Pfam" id="PF11783">
    <property type="entry name" value="Cytochrome_cB"/>
    <property type="match status" value="1"/>
</dbReference>
<dbReference type="InterPro" id="IPR024673">
    <property type="entry name" value="Octahem_Cyt_c"/>
</dbReference>